<name>B6BGS1_SULGG</name>
<keyword evidence="2" id="KW-1185">Reference proteome</keyword>
<dbReference type="Proteomes" id="UP000006431">
    <property type="component" value="Unassembled WGS sequence"/>
</dbReference>
<dbReference type="EMBL" id="AFRZ01000001">
    <property type="protein sequence ID" value="EHP29703.1"/>
    <property type="molecule type" value="Genomic_DNA"/>
</dbReference>
<reference evidence="1 2" key="1">
    <citation type="journal article" date="2012" name="Proc. Natl. Acad. Sci. U.S.A.">
        <title>Genome and physiology of a model Epsilonproteobacterium responsible for sulfide detoxification in marine oxygen depletion zones.</title>
        <authorList>
            <person name="Grote J."/>
            <person name="Schott T."/>
            <person name="Bruckner C.G."/>
            <person name="Glockner F.O."/>
            <person name="Jost G."/>
            <person name="Teeling H."/>
            <person name="Labrenz M."/>
            <person name="Jurgens K."/>
        </authorList>
    </citation>
    <scope>NUCLEOTIDE SEQUENCE [LARGE SCALE GENOMIC DNA]</scope>
    <source>
        <strain evidence="1 2">GD1</strain>
    </source>
</reference>
<comment type="caution">
    <text evidence="1">The sequence shown here is derived from an EMBL/GenBank/DDBJ whole genome shotgun (WGS) entry which is preliminary data.</text>
</comment>
<evidence type="ECO:0000313" key="1">
    <source>
        <dbReference type="EMBL" id="EHP29703.1"/>
    </source>
</evidence>
<evidence type="ECO:0000313" key="2">
    <source>
        <dbReference type="Proteomes" id="UP000006431"/>
    </source>
</evidence>
<accession>B6BGS1</accession>
<accession>H1FZ08</accession>
<sequence length="235" mass="28050">MDLTIIEDEIYKFNRVFFAEVSEAAERCLNFIEQNNLHIPKENYTIVGDFLNTTLRNFRVLDSTFMSSTLKKLNADVKYLKTLYDETIEETHNVKEIFESEFIASSPSFSHFAREVLKAQSIRNPTDEQRKERKKLSAMLLELKDIYYSTFEEIFNDDKKYFLESLMLSLNSKTYYLDRLLWKEATASIVITKHFQVLKIKNKLNTRDYLLYTTGLMRPYTKEYQYLQSCLRIYK</sequence>
<dbReference type="PATRIC" id="fig|929558.5.peg.1171"/>
<protein>
    <submittedName>
        <fullName evidence="1">Uncharacterized protein</fullName>
    </submittedName>
</protein>
<proteinExistence type="predicted"/>
<organism evidence="1 2">
    <name type="scientific">Sulfurimonas gotlandica (strain DSM 19862 / JCM 16533 / GD1)</name>
    <dbReference type="NCBI Taxonomy" id="929558"/>
    <lineage>
        <taxon>Bacteria</taxon>
        <taxon>Pseudomonadati</taxon>
        <taxon>Campylobacterota</taxon>
        <taxon>Epsilonproteobacteria</taxon>
        <taxon>Campylobacterales</taxon>
        <taxon>Sulfurimonadaceae</taxon>
        <taxon>Sulfurimonas</taxon>
    </lineage>
</organism>
<dbReference type="AlphaFoldDB" id="B6BGS1"/>
<dbReference type="RefSeq" id="WP_008336571.1">
    <property type="nucleotide sequence ID" value="NZ_AFRZ01000001.1"/>
</dbReference>
<gene>
    <name evidence="1" type="ORF">SMGD1_1179</name>
</gene>
<dbReference type="HOGENOM" id="CLU_1179714_0_0_7"/>
<dbReference type="STRING" id="929558.SMGD1_1179"/>